<name>A0ABY8FXP2_9ACTO</name>
<protein>
    <submittedName>
        <fullName evidence="2">Uncharacterized protein</fullName>
    </submittedName>
</protein>
<dbReference type="EMBL" id="CP121208">
    <property type="protein sequence ID" value="WFM83286.1"/>
    <property type="molecule type" value="Genomic_DNA"/>
</dbReference>
<accession>A0ABY8FXP2</accession>
<organism evidence="2 3">
    <name type="scientific">Arcanobacterium canis</name>
    <dbReference type="NCBI Taxonomy" id="999183"/>
    <lineage>
        <taxon>Bacteria</taxon>
        <taxon>Bacillati</taxon>
        <taxon>Actinomycetota</taxon>
        <taxon>Actinomycetes</taxon>
        <taxon>Actinomycetales</taxon>
        <taxon>Actinomycetaceae</taxon>
        <taxon>Arcanobacterium</taxon>
    </lineage>
</organism>
<evidence type="ECO:0000313" key="2">
    <source>
        <dbReference type="EMBL" id="WFM83286.1"/>
    </source>
</evidence>
<evidence type="ECO:0000256" key="1">
    <source>
        <dbReference type="SAM" id="MobiDB-lite"/>
    </source>
</evidence>
<feature type="region of interest" description="Disordered" evidence="1">
    <location>
        <begin position="1"/>
        <end position="22"/>
    </location>
</feature>
<dbReference type="Proteomes" id="UP001215216">
    <property type="component" value="Chromosome"/>
</dbReference>
<reference evidence="2 3" key="1">
    <citation type="submission" date="2023-03" db="EMBL/GenBank/DDBJ databases">
        <title>Complete genome of Arcanobacterium canis strain DSM 25104 isolated in 2010 from a canine otitis externa in Germany.</title>
        <authorList>
            <person name="Borowiak M."/>
            <person name="Kreitlow A."/>
            <person name="Malorny B."/>
            <person name="Laemmler C."/>
            <person name="Prenger-Berninghoff E."/>
            <person name="Ploetz M."/>
            <person name="Abdulmawjood A."/>
        </authorList>
    </citation>
    <scope>NUCLEOTIDE SEQUENCE [LARGE SCALE GENOMIC DNA]</scope>
    <source>
        <strain evidence="2 3">DSM 25104</strain>
    </source>
</reference>
<evidence type="ECO:0000313" key="3">
    <source>
        <dbReference type="Proteomes" id="UP001215216"/>
    </source>
</evidence>
<keyword evidence="3" id="KW-1185">Reference proteome</keyword>
<proteinExistence type="predicted"/>
<gene>
    <name evidence="2" type="ORF">P7079_07805</name>
</gene>
<dbReference type="RefSeq" id="WP_278012689.1">
    <property type="nucleotide sequence ID" value="NZ_CP121208.1"/>
</dbReference>
<sequence>MIEILPVGTHTADTTGPPPPPQETAIVVEPIEAHLDLTVPILDILTSPDL</sequence>